<dbReference type="PROSITE" id="PS00018">
    <property type="entry name" value="EF_HAND_1"/>
    <property type="match status" value="1"/>
</dbReference>
<evidence type="ECO:0000313" key="2">
    <source>
        <dbReference type="EMBL" id="MBP2220245.1"/>
    </source>
</evidence>
<dbReference type="Proteomes" id="UP000722095">
    <property type="component" value="Unassembled WGS sequence"/>
</dbReference>
<accession>A0A8T4CJA9</accession>
<proteinExistence type="predicted"/>
<sequence>MDQKTNMDRLSVYITRKRKDQDNGDLICIEEFTNTMNLVQKLAYTLRPGETRKKDFKLYIKDYTEGSALTDVSFSDNISREHKNFGILLKNTFEIVTSGTEKEIEEHLLKNYGHGKYKQCLEALEKICEIDDLNVEMAVKDSSNMQLSKNDYIRINTNNALTKVSKLKSGYQNIVELPLHGIIYELDIENKSFRLKTIESKFKGTYQNNLKIGSLLNDYLEHPVEIYAKINRNKRNILEVYEIKESNGVPLSSLGKMAFKKEISLTMNRFKTSLNAVLENENKITRYIENPTEELTAAIENLEKSLKFGHKSEERTAIFGNYVDLFLLFMDKYEENKNNSPLRELKVLFDKHLVQIISDFPERMLNGDKFISGSIETYDIILKNEIQTISDEMFKIEKRYCDLLPCCDEIYGEFGKLPFDSETCEELRNNLKGGK</sequence>
<reference evidence="1" key="1">
    <citation type="submission" date="2021-01" db="EMBL/GenBank/DDBJ databases">
        <title>Genomic Encyclopedia of Type Strains, Phase IV (KMG-V): Genome sequencing to study the core and pangenomes of soil and plant-associated prokaryotes.</title>
        <authorList>
            <person name="Whitman W."/>
        </authorList>
    </citation>
    <scope>NUCLEOTIDE SEQUENCE</scope>
    <source>
        <strain evidence="1">RC</strain>
    </source>
</reference>
<protein>
    <submittedName>
        <fullName evidence="1">Uncharacterized protein</fullName>
    </submittedName>
</protein>
<evidence type="ECO:0000313" key="3">
    <source>
        <dbReference type="Proteomes" id="UP000722095"/>
    </source>
</evidence>
<name>A0A8T4CJA9_METMI</name>
<dbReference type="Proteomes" id="UP000742560">
    <property type="component" value="Unassembled WGS sequence"/>
</dbReference>
<dbReference type="AlphaFoldDB" id="A0A8T4CJA9"/>
<comment type="caution">
    <text evidence="1">The sequence shown here is derived from an EMBL/GenBank/DDBJ whole genome shotgun (WGS) entry which is preliminary data.</text>
</comment>
<organism evidence="1 3">
    <name type="scientific">Methanococcus maripaludis</name>
    <name type="common">Methanococcus deltae</name>
    <dbReference type="NCBI Taxonomy" id="39152"/>
    <lineage>
        <taxon>Archaea</taxon>
        <taxon>Methanobacteriati</taxon>
        <taxon>Methanobacteriota</taxon>
        <taxon>Methanomada group</taxon>
        <taxon>Methanococci</taxon>
        <taxon>Methanococcales</taxon>
        <taxon>Methanococcaceae</taxon>
        <taxon>Methanococcus</taxon>
    </lineage>
</organism>
<dbReference type="EMBL" id="JAGINF010000008">
    <property type="protein sequence ID" value="MBP2220245.1"/>
    <property type="molecule type" value="Genomic_DNA"/>
</dbReference>
<evidence type="ECO:0000313" key="1">
    <source>
        <dbReference type="EMBL" id="MBM7408447.1"/>
    </source>
</evidence>
<dbReference type="InterPro" id="IPR018247">
    <property type="entry name" value="EF_Hand_1_Ca_BS"/>
</dbReference>
<reference evidence="2" key="2">
    <citation type="submission" date="2021-03" db="EMBL/GenBank/DDBJ databases">
        <title>Genomic Encyclopedia of Type Strains, Phase IV (KMG-IV): sequencing the most valuable type-strain genomes for metagenomic binning, comparative biology and taxonomic classification.</title>
        <authorList>
            <person name="Goeker M."/>
        </authorList>
    </citation>
    <scope>NUCLEOTIDE SEQUENCE</scope>
    <source>
        <strain evidence="2">DSM 2771</strain>
    </source>
</reference>
<gene>
    <name evidence="1" type="ORF">HNP85_000119</name>
    <name evidence="2" type="ORF">J2745_001753</name>
</gene>
<dbReference type="RefSeq" id="WP_204936409.1">
    <property type="nucleotide sequence ID" value="NZ_JAFBBC010000001.1"/>
</dbReference>
<dbReference type="EMBL" id="JAFBBC010000001">
    <property type="protein sequence ID" value="MBM7408447.1"/>
    <property type="molecule type" value="Genomic_DNA"/>
</dbReference>